<evidence type="ECO:0000256" key="3">
    <source>
        <dbReference type="ARBA" id="ARBA00022475"/>
    </source>
</evidence>
<comment type="similarity">
    <text evidence="2">Belongs to the COBRA family.</text>
</comment>
<keyword evidence="7" id="KW-0325">Glycoprotein</keyword>
<organism evidence="11 12">
    <name type="scientific">Escallonia rubra</name>
    <dbReference type="NCBI Taxonomy" id="112253"/>
    <lineage>
        <taxon>Eukaryota</taxon>
        <taxon>Viridiplantae</taxon>
        <taxon>Streptophyta</taxon>
        <taxon>Embryophyta</taxon>
        <taxon>Tracheophyta</taxon>
        <taxon>Spermatophyta</taxon>
        <taxon>Magnoliopsida</taxon>
        <taxon>eudicotyledons</taxon>
        <taxon>Gunneridae</taxon>
        <taxon>Pentapetalae</taxon>
        <taxon>asterids</taxon>
        <taxon>campanulids</taxon>
        <taxon>Escalloniales</taxon>
        <taxon>Escalloniaceae</taxon>
        <taxon>Escallonia</taxon>
    </lineage>
</organism>
<dbReference type="EMBL" id="JAVXUO010002473">
    <property type="protein sequence ID" value="KAK2973003.1"/>
    <property type="molecule type" value="Genomic_DNA"/>
</dbReference>
<evidence type="ECO:0000259" key="10">
    <source>
        <dbReference type="Pfam" id="PF25079"/>
    </source>
</evidence>
<evidence type="ECO:0000256" key="4">
    <source>
        <dbReference type="ARBA" id="ARBA00022622"/>
    </source>
</evidence>
<keyword evidence="12" id="KW-1185">Reference proteome</keyword>
<protein>
    <recommendedName>
        <fullName evidence="10">COBRA C-terminal domain-containing protein</fullName>
    </recommendedName>
</protein>
<keyword evidence="8" id="KW-0449">Lipoprotein</keyword>
<evidence type="ECO:0000256" key="2">
    <source>
        <dbReference type="ARBA" id="ARBA00005507"/>
    </source>
</evidence>
<dbReference type="GO" id="GO:0098552">
    <property type="term" value="C:side of membrane"/>
    <property type="evidence" value="ECO:0007669"/>
    <property type="project" value="UniProtKB-KW"/>
</dbReference>
<evidence type="ECO:0000256" key="1">
    <source>
        <dbReference type="ARBA" id="ARBA00004609"/>
    </source>
</evidence>
<dbReference type="Proteomes" id="UP001187471">
    <property type="component" value="Unassembled WGS sequence"/>
</dbReference>
<gene>
    <name evidence="11" type="ORF">RJ640_005546</name>
</gene>
<evidence type="ECO:0000256" key="7">
    <source>
        <dbReference type="ARBA" id="ARBA00023180"/>
    </source>
</evidence>
<accession>A0AA88U6P3</accession>
<keyword evidence="5 9" id="KW-0732">Signal</keyword>
<evidence type="ECO:0000256" key="6">
    <source>
        <dbReference type="ARBA" id="ARBA00023136"/>
    </source>
</evidence>
<dbReference type="Pfam" id="PF04833">
    <property type="entry name" value="COBRA"/>
    <property type="match status" value="1"/>
</dbReference>
<dbReference type="InterPro" id="IPR056900">
    <property type="entry name" value="COB_C"/>
</dbReference>
<keyword evidence="3" id="KW-1003">Cell membrane</keyword>
<keyword evidence="4" id="KW-0336">GPI-anchor</keyword>
<dbReference type="AlphaFoldDB" id="A0AA88U6P3"/>
<proteinExistence type="inferred from homology"/>
<evidence type="ECO:0000313" key="12">
    <source>
        <dbReference type="Proteomes" id="UP001187471"/>
    </source>
</evidence>
<reference evidence="11" key="1">
    <citation type="submission" date="2022-12" db="EMBL/GenBank/DDBJ databases">
        <title>Draft genome assemblies for two species of Escallonia (Escalloniales).</title>
        <authorList>
            <person name="Chanderbali A."/>
            <person name="Dervinis C."/>
            <person name="Anghel I."/>
            <person name="Soltis D."/>
            <person name="Soltis P."/>
            <person name="Zapata F."/>
        </authorList>
    </citation>
    <scope>NUCLEOTIDE SEQUENCE</scope>
    <source>
        <strain evidence="11">UCBG92.1500</strain>
        <tissue evidence="11">Leaf</tissue>
    </source>
</reference>
<dbReference type="PANTHER" id="PTHR31052">
    <property type="entry name" value="COBRA-LIKE PROTEIN 7"/>
    <property type="match status" value="1"/>
</dbReference>
<dbReference type="InterPro" id="IPR006918">
    <property type="entry name" value="COBRA_pln"/>
</dbReference>
<dbReference type="GO" id="GO:0010215">
    <property type="term" value="P:cellulose microfibril organization"/>
    <property type="evidence" value="ECO:0007669"/>
    <property type="project" value="InterPro"/>
</dbReference>
<dbReference type="Pfam" id="PF25079">
    <property type="entry name" value="COB_C"/>
    <property type="match status" value="1"/>
</dbReference>
<evidence type="ECO:0000256" key="9">
    <source>
        <dbReference type="SAM" id="SignalP"/>
    </source>
</evidence>
<feature type="domain" description="COBRA C-terminal" evidence="10">
    <location>
        <begin position="431"/>
        <end position="640"/>
    </location>
</feature>
<name>A0AA88U6P3_9ASTE</name>
<evidence type="ECO:0000256" key="8">
    <source>
        <dbReference type="ARBA" id="ARBA00023288"/>
    </source>
</evidence>
<comment type="caution">
    <text evidence="11">The sequence shown here is derived from an EMBL/GenBank/DDBJ whole genome shotgun (WGS) entry which is preliminary data.</text>
</comment>
<dbReference type="GO" id="GO:0005886">
    <property type="term" value="C:plasma membrane"/>
    <property type="evidence" value="ECO:0007669"/>
    <property type="project" value="UniProtKB-SubCell"/>
</dbReference>
<evidence type="ECO:0000256" key="5">
    <source>
        <dbReference type="ARBA" id="ARBA00022729"/>
    </source>
</evidence>
<sequence length="670" mass="75319">MKILLKEVIFTLILFSFTNFVCRGQDYDGGNSPPAAPPPEADNCNGIFLSYIFMSREKEYPYVKNATAQAWAFKSTATIMNTGINELKEWKMFIGFQHQELLVSASNAVLVDGNELPAPVGTNGTYLSGYPQTDLKTSIETAGDLTQIQVQVQLTGTQFGITPPGIPMPKRQRQFVLPMMDSSVLHQRAMVSTKNKLLIASSIYVCCVRDPKVKVKNITTKYFPRQDGDLSLSYDVIQVYENNYLAQVTIENNNPLGRLDHWNLTWEWMRGEFIYTMRGAYTHQNDYSDCIYGVAGQYYQDLDFSQVMNCQKKPVIADLPRDRAKDEKIGNLPYCCRNGSLLPTIMNATKARSIFQVQVYKLPPDLNKTALYPPENWKIVGVVNPEYKCGTPLRVDATEFPDPSGLQATTSAIASWQVVCNITRPKMRENHCCVSFSAYYNESVIPCNTCACGCGDTKNCNPNVPPLLLPPETLLVPFENRTLKAVHWARIKHYNVPRPLPCGDHCGVSINWHVVSNYRNGWTAQITLFNWEEINFEDWFVAVQMKNAAPGFEKAYSFNGTLLEDLNDTVFLQGLPGLNYLIGETNGTNPAKDPKVPGKQQSVIMFTKKRTHGINVIKGDGFPTRLYFNGEECALPSHFPKAEANKDHINLVLVFLLVLVTFSPIAYPLH</sequence>
<feature type="chain" id="PRO_5041720875" description="COBRA C-terminal domain-containing protein" evidence="9">
    <location>
        <begin position="25"/>
        <end position="670"/>
    </location>
</feature>
<dbReference type="PANTHER" id="PTHR31052:SF12">
    <property type="entry name" value="COBRA-LIKE PROTEIN 7"/>
    <property type="match status" value="1"/>
</dbReference>
<keyword evidence="6" id="KW-0472">Membrane</keyword>
<feature type="signal peptide" evidence="9">
    <location>
        <begin position="1"/>
        <end position="24"/>
    </location>
</feature>
<comment type="subcellular location">
    <subcellularLocation>
        <location evidence="1">Cell membrane</location>
        <topology evidence="1">Lipid-anchor</topology>
        <topology evidence="1">GPI-anchor</topology>
    </subcellularLocation>
</comment>
<evidence type="ECO:0000313" key="11">
    <source>
        <dbReference type="EMBL" id="KAK2973003.1"/>
    </source>
</evidence>